<sequence length="165" mass="18548">MYANIFLRKSITAALLAIAAVLLGACSTTREVLNLDTSAVVTIKARNNINPDRDGRPSPVAIRVFALSDDRQFRREDFLTLYEDAAERLGRDLVDTFQLKALAPGETREEVLALTPEVSFIGFMAEYLQYDHSDAEPLLILPLTPHKKNKYEIQAEWVKILNANE</sequence>
<keyword evidence="1" id="KW-0732">Signal</keyword>
<protein>
    <submittedName>
        <fullName evidence="2">Type VI secretion system lipoprotein TssJ</fullName>
    </submittedName>
</protein>
<keyword evidence="2" id="KW-0449">Lipoprotein</keyword>
<keyword evidence="3" id="KW-1185">Reference proteome</keyword>
<comment type="caution">
    <text evidence="2">The sequence shown here is derived from an EMBL/GenBank/DDBJ whole genome shotgun (WGS) entry which is preliminary data.</text>
</comment>
<feature type="signal peptide" evidence="1">
    <location>
        <begin position="1"/>
        <end position="19"/>
    </location>
</feature>
<dbReference type="AlphaFoldDB" id="A0A545SPN6"/>
<evidence type="ECO:0000313" key="3">
    <source>
        <dbReference type="Proteomes" id="UP000319732"/>
    </source>
</evidence>
<dbReference type="InterPro" id="IPR038706">
    <property type="entry name" value="Type_VI_SciN-like_sf"/>
</dbReference>
<dbReference type="Gene3D" id="2.60.40.4150">
    <property type="entry name" value="Type VI secretion system, lipoprotein SciN"/>
    <property type="match status" value="1"/>
</dbReference>
<dbReference type="OrthoDB" id="5471061at2"/>
<proteinExistence type="predicted"/>
<evidence type="ECO:0000256" key="1">
    <source>
        <dbReference type="SAM" id="SignalP"/>
    </source>
</evidence>
<evidence type="ECO:0000313" key="2">
    <source>
        <dbReference type="EMBL" id="TQV66948.1"/>
    </source>
</evidence>
<name>A0A545SPN6_9GAMM</name>
<reference evidence="2 3" key="1">
    <citation type="submission" date="2019-06" db="EMBL/GenBank/DDBJ databases">
        <title>Whole genome sequence for Cellvibrionaceae sp. R142.</title>
        <authorList>
            <person name="Wang G."/>
        </authorList>
    </citation>
    <scope>NUCLEOTIDE SEQUENCE [LARGE SCALE GENOMIC DNA]</scope>
    <source>
        <strain evidence="2 3">R142</strain>
    </source>
</reference>
<dbReference type="NCBIfam" id="TIGR03352">
    <property type="entry name" value="VI_chp_3"/>
    <property type="match status" value="1"/>
</dbReference>
<dbReference type="EMBL" id="VHSG01000038">
    <property type="protein sequence ID" value="TQV66948.1"/>
    <property type="molecule type" value="Genomic_DNA"/>
</dbReference>
<gene>
    <name evidence="2" type="primary">tssJ</name>
    <name evidence="2" type="ORF">FKG94_26490</name>
</gene>
<feature type="chain" id="PRO_5022065010" evidence="1">
    <location>
        <begin position="20"/>
        <end position="165"/>
    </location>
</feature>
<dbReference type="Proteomes" id="UP000319732">
    <property type="component" value="Unassembled WGS sequence"/>
</dbReference>
<dbReference type="PANTHER" id="PTHR37625">
    <property type="entry name" value="OUTER MEMBRANE LIPOPROTEIN-RELATED"/>
    <property type="match status" value="1"/>
</dbReference>
<accession>A0A545SPN6</accession>
<organism evidence="2 3">
    <name type="scientific">Exilibacterium tricleocarpae</name>
    <dbReference type="NCBI Taxonomy" id="2591008"/>
    <lineage>
        <taxon>Bacteria</taxon>
        <taxon>Pseudomonadati</taxon>
        <taxon>Pseudomonadota</taxon>
        <taxon>Gammaproteobacteria</taxon>
        <taxon>Cellvibrionales</taxon>
        <taxon>Cellvibrionaceae</taxon>
        <taxon>Exilibacterium</taxon>
    </lineage>
</organism>
<dbReference type="PANTHER" id="PTHR37625:SF4">
    <property type="entry name" value="OUTER MEMBRANE LIPOPROTEIN"/>
    <property type="match status" value="1"/>
</dbReference>
<dbReference type="Pfam" id="PF12790">
    <property type="entry name" value="T6SS-SciN"/>
    <property type="match status" value="1"/>
</dbReference>
<dbReference type="InterPro" id="IPR017734">
    <property type="entry name" value="T6SS_SciN"/>
</dbReference>